<evidence type="ECO:0000313" key="1">
    <source>
        <dbReference type="EMBL" id="EEX70512.1"/>
    </source>
</evidence>
<accession>C9LJZ0</accession>
<dbReference type="Proteomes" id="UP000003460">
    <property type="component" value="Unassembled WGS sequence"/>
</dbReference>
<dbReference type="EMBL" id="ACIJ02000028">
    <property type="protein sequence ID" value="EEX70512.1"/>
    <property type="molecule type" value="Genomic_DNA"/>
</dbReference>
<dbReference type="AlphaFoldDB" id="C9LJZ0"/>
<dbReference type="STRING" id="626522.GCWU000325_02554"/>
<protein>
    <submittedName>
        <fullName evidence="1">Uncharacterized protein</fullName>
    </submittedName>
</protein>
<sequence>MITTDKVSEMVMSPKSSQQLIKKSTALQFGFIYKQLAMLNEPSIH</sequence>
<proteinExistence type="predicted"/>
<keyword evidence="2" id="KW-1185">Reference proteome</keyword>
<gene>
    <name evidence="1" type="ORF">GCWU000325_02554</name>
</gene>
<dbReference type="HOGENOM" id="CLU_3203699_0_0_10"/>
<reference evidence="1" key="1">
    <citation type="submission" date="2009-09" db="EMBL/GenBank/DDBJ databases">
        <authorList>
            <person name="Weinstock G."/>
            <person name="Sodergren E."/>
            <person name="Clifton S."/>
            <person name="Fulton L."/>
            <person name="Fulton B."/>
            <person name="Courtney L."/>
            <person name="Fronick C."/>
            <person name="Harrison M."/>
            <person name="Strong C."/>
            <person name="Farmer C."/>
            <person name="Delahaunty K."/>
            <person name="Markovic C."/>
            <person name="Hall O."/>
            <person name="Minx P."/>
            <person name="Tomlinson C."/>
            <person name="Mitreva M."/>
            <person name="Nelson J."/>
            <person name="Hou S."/>
            <person name="Wollam A."/>
            <person name="Pepin K.H."/>
            <person name="Johnson M."/>
            <person name="Bhonagiri V."/>
            <person name="Nash W.E."/>
            <person name="Warren W."/>
            <person name="Chinwalla A."/>
            <person name="Mardis E.R."/>
            <person name="Wilson R.K."/>
        </authorList>
    </citation>
    <scope>NUCLEOTIDE SEQUENCE [LARGE SCALE GENOMIC DNA]</scope>
    <source>
        <strain evidence="1">ATCC 51259</strain>
    </source>
</reference>
<comment type="caution">
    <text evidence="1">The sequence shown here is derived from an EMBL/GenBank/DDBJ whole genome shotgun (WGS) entry which is preliminary data.</text>
</comment>
<evidence type="ECO:0000313" key="2">
    <source>
        <dbReference type="Proteomes" id="UP000003460"/>
    </source>
</evidence>
<organism evidence="1 2">
    <name type="scientific">Alloprevotella tannerae ATCC 51259</name>
    <dbReference type="NCBI Taxonomy" id="626522"/>
    <lineage>
        <taxon>Bacteria</taxon>
        <taxon>Pseudomonadati</taxon>
        <taxon>Bacteroidota</taxon>
        <taxon>Bacteroidia</taxon>
        <taxon>Bacteroidales</taxon>
        <taxon>Prevotellaceae</taxon>
        <taxon>Alloprevotella</taxon>
    </lineage>
</organism>
<name>C9LJZ0_9BACT</name>